<feature type="transmembrane region" description="Helical" evidence="2">
    <location>
        <begin position="45"/>
        <end position="68"/>
    </location>
</feature>
<name>A0AAD9Z8P8_9LECA</name>
<keyword evidence="2" id="KW-1133">Transmembrane helix</keyword>
<keyword evidence="4" id="KW-1185">Reference proteome</keyword>
<dbReference type="AlphaFoldDB" id="A0AAD9Z8P8"/>
<keyword evidence="2" id="KW-0472">Membrane</keyword>
<sequence>MKAPPADKIIAIASVGNHTSNNTTKPSNQTVANSTSTLYAVNGGAIAGIVIDAVVLGSLLGALAFYTYRHLPSRSAKLSTASRPASPAGDMEHNPDPNARIWIPELSQGTTRATPELPWLDLSGLAAPTETGLDDSVYEIQSFALDAPQRTSVRSYQDYNA</sequence>
<reference evidence="3" key="1">
    <citation type="submission" date="2022-11" db="EMBL/GenBank/DDBJ databases">
        <title>Chromosomal genome sequence assembly and mating type (MAT) locus characterization of the leprose asexual lichenized fungus Lepraria neglecta (Nyl.) Erichsen.</title>
        <authorList>
            <person name="Allen J.L."/>
            <person name="Pfeffer B."/>
        </authorList>
    </citation>
    <scope>NUCLEOTIDE SEQUENCE</scope>
    <source>
        <strain evidence="3">Allen 5258</strain>
    </source>
</reference>
<evidence type="ECO:0000256" key="1">
    <source>
        <dbReference type="SAM" id="MobiDB-lite"/>
    </source>
</evidence>
<organism evidence="3 4">
    <name type="scientific">Lepraria neglecta</name>
    <dbReference type="NCBI Taxonomy" id="209136"/>
    <lineage>
        <taxon>Eukaryota</taxon>
        <taxon>Fungi</taxon>
        <taxon>Dikarya</taxon>
        <taxon>Ascomycota</taxon>
        <taxon>Pezizomycotina</taxon>
        <taxon>Lecanoromycetes</taxon>
        <taxon>OSLEUM clade</taxon>
        <taxon>Lecanoromycetidae</taxon>
        <taxon>Lecanorales</taxon>
        <taxon>Lecanorineae</taxon>
        <taxon>Stereocaulaceae</taxon>
        <taxon>Lepraria</taxon>
    </lineage>
</organism>
<evidence type="ECO:0000313" key="3">
    <source>
        <dbReference type="EMBL" id="KAK3173669.1"/>
    </source>
</evidence>
<protein>
    <submittedName>
        <fullName evidence="3">Uncharacterized protein</fullName>
    </submittedName>
</protein>
<gene>
    <name evidence="3" type="ORF">OEA41_007001</name>
</gene>
<evidence type="ECO:0000256" key="2">
    <source>
        <dbReference type="SAM" id="Phobius"/>
    </source>
</evidence>
<keyword evidence="2" id="KW-0812">Transmembrane</keyword>
<dbReference type="EMBL" id="JASNWA010000007">
    <property type="protein sequence ID" value="KAK3173669.1"/>
    <property type="molecule type" value="Genomic_DNA"/>
</dbReference>
<evidence type="ECO:0000313" key="4">
    <source>
        <dbReference type="Proteomes" id="UP001276659"/>
    </source>
</evidence>
<proteinExistence type="predicted"/>
<dbReference type="Proteomes" id="UP001276659">
    <property type="component" value="Unassembled WGS sequence"/>
</dbReference>
<comment type="caution">
    <text evidence="3">The sequence shown here is derived from an EMBL/GenBank/DDBJ whole genome shotgun (WGS) entry which is preliminary data.</text>
</comment>
<feature type="region of interest" description="Disordered" evidence="1">
    <location>
        <begin position="77"/>
        <end position="100"/>
    </location>
</feature>
<accession>A0AAD9Z8P8</accession>